<dbReference type="Proteomes" id="UP001054837">
    <property type="component" value="Unassembled WGS sequence"/>
</dbReference>
<protein>
    <submittedName>
        <fullName evidence="2">Uncharacterized protein</fullName>
    </submittedName>
</protein>
<organism evidence="2 3">
    <name type="scientific">Caerostris darwini</name>
    <dbReference type="NCBI Taxonomy" id="1538125"/>
    <lineage>
        <taxon>Eukaryota</taxon>
        <taxon>Metazoa</taxon>
        <taxon>Ecdysozoa</taxon>
        <taxon>Arthropoda</taxon>
        <taxon>Chelicerata</taxon>
        <taxon>Arachnida</taxon>
        <taxon>Araneae</taxon>
        <taxon>Araneomorphae</taxon>
        <taxon>Entelegynae</taxon>
        <taxon>Araneoidea</taxon>
        <taxon>Araneidae</taxon>
        <taxon>Caerostris</taxon>
    </lineage>
</organism>
<evidence type="ECO:0000313" key="2">
    <source>
        <dbReference type="EMBL" id="GIY48124.1"/>
    </source>
</evidence>
<gene>
    <name evidence="2" type="ORF">CDAR_483661</name>
</gene>
<reference evidence="2 3" key="1">
    <citation type="submission" date="2021-06" db="EMBL/GenBank/DDBJ databases">
        <title>Caerostris darwini draft genome.</title>
        <authorList>
            <person name="Kono N."/>
            <person name="Arakawa K."/>
        </authorList>
    </citation>
    <scope>NUCLEOTIDE SEQUENCE [LARGE SCALE GENOMIC DNA]</scope>
</reference>
<evidence type="ECO:0000256" key="1">
    <source>
        <dbReference type="SAM" id="MobiDB-lite"/>
    </source>
</evidence>
<dbReference type="AlphaFoldDB" id="A0AAV4TPY6"/>
<feature type="region of interest" description="Disordered" evidence="1">
    <location>
        <begin position="1"/>
        <end position="56"/>
    </location>
</feature>
<comment type="caution">
    <text evidence="2">The sequence shown here is derived from an EMBL/GenBank/DDBJ whole genome shotgun (WGS) entry which is preliminary data.</text>
</comment>
<evidence type="ECO:0000313" key="3">
    <source>
        <dbReference type="Proteomes" id="UP001054837"/>
    </source>
</evidence>
<name>A0AAV4TPY6_9ARAC</name>
<proteinExistence type="predicted"/>
<sequence length="84" mass="9329">MAMLGRVGHRAGWRQDENDDSMTSAGREGNLPLVMRGRRDGQTEGRPTPCRRENSGMKSCFHEHGILGFSQDSEFHGLNLNGKS</sequence>
<dbReference type="EMBL" id="BPLQ01010063">
    <property type="protein sequence ID" value="GIY48124.1"/>
    <property type="molecule type" value="Genomic_DNA"/>
</dbReference>
<keyword evidence="3" id="KW-1185">Reference proteome</keyword>
<accession>A0AAV4TPY6</accession>